<proteinExistence type="predicted"/>
<evidence type="ECO:0000256" key="1">
    <source>
        <dbReference type="SAM" id="MobiDB-lite"/>
    </source>
</evidence>
<feature type="region of interest" description="Disordered" evidence="1">
    <location>
        <begin position="1"/>
        <end position="26"/>
    </location>
</feature>
<dbReference type="AlphaFoldDB" id="A0A0G4MQE3"/>
<evidence type="ECO:0000313" key="2">
    <source>
        <dbReference type="EMBL" id="CRK36290.1"/>
    </source>
</evidence>
<protein>
    <submittedName>
        <fullName evidence="2">Uncharacterized protein</fullName>
    </submittedName>
</protein>
<organism evidence="2 3">
    <name type="scientific">Verticillium longisporum</name>
    <name type="common">Verticillium dahliae var. longisporum</name>
    <dbReference type="NCBI Taxonomy" id="100787"/>
    <lineage>
        <taxon>Eukaryota</taxon>
        <taxon>Fungi</taxon>
        <taxon>Dikarya</taxon>
        <taxon>Ascomycota</taxon>
        <taxon>Pezizomycotina</taxon>
        <taxon>Sordariomycetes</taxon>
        <taxon>Hypocreomycetidae</taxon>
        <taxon>Glomerellales</taxon>
        <taxon>Plectosphaerellaceae</taxon>
        <taxon>Verticillium</taxon>
    </lineage>
</organism>
<feature type="compositionally biased region" description="Basic residues" evidence="1">
    <location>
        <begin position="253"/>
        <end position="264"/>
    </location>
</feature>
<dbReference type="Pfam" id="PF09428">
    <property type="entry name" value="DUF2011"/>
    <property type="match status" value="1"/>
</dbReference>
<feature type="non-terminal residue" evidence="2">
    <location>
        <position position="1"/>
    </location>
</feature>
<feature type="region of interest" description="Disordered" evidence="1">
    <location>
        <begin position="105"/>
        <end position="148"/>
    </location>
</feature>
<feature type="compositionally biased region" description="Low complexity" evidence="1">
    <location>
        <begin position="230"/>
        <end position="246"/>
    </location>
</feature>
<feature type="compositionally biased region" description="Polar residues" evidence="1">
    <location>
        <begin position="1"/>
        <end position="12"/>
    </location>
</feature>
<feature type="compositionally biased region" description="Basic residues" evidence="1">
    <location>
        <begin position="291"/>
        <end position="307"/>
    </location>
</feature>
<evidence type="ECO:0000313" key="3">
    <source>
        <dbReference type="Proteomes" id="UP000045706"/>
    </source>
</evidence>
<feature type="compositionally biased region" description="Basic and acidic residues" evidence="1">
    <location>
        <begin position="308"/>
        <end position="324"/>
    </location>
</feature>
<dbReference type="Proteomes" id="UP000045706">
    <property type="component" value="Unassembled WGS sequence"/>
</dbReference>
<sequence length="330" mass="37258">AAYDHTSTNTRPSWRPQVPEVGDFRDTISPHCNHRSFRTSTYTIRYHIILSTAIMFELPEAKRVRREDLLDSASDVSDVDENDQHHAALRARLEAQLASAFTFAPVDTPSSTRAPAPAADQDPDGEAQPDQEKQQKQQEEEEEEEFEFRLFSSAKPAAKVILPDDDEGAPRGEGAMLRRRPLRYYLAEPLTDAQRAEVEFAAVSAEDVFERAARRCWGMEMPWRVTHIDGAAGAGTKKKAASSATGLREDGKRKRPGQKKRLAIRTREREAKKKAEEAEKLKTSKEEQLREKKKRLNRQRKLKRRAKAKEERAAAGLPSDHEGSSSEGDD</sequence>
<feature type="region of interest" description="Disordered" evidence="1">
    <location>
        <begin position="230"/>
        <end position="330"/>
    </location>
</feature>
<feature type="compositionally biased region" description="Basic and acidic residues" evidence="1">
    <location>
        <begin position="265"/>
        <end position="290"/>
    </location>
</feature>
<reference evidence="3" key="1">
    <citation type="submission" date="2015-05" db="EMBL/GenBank/DDBJ databases">
        <authorList>
            <person name="Fogelqvist Johan"/>
        </authorList>
    </citation>
    <scope>NUCLEOTIDE SEQUENCE [LARGE SCALE GENOMIC DNA]</scope>
</reference>
<gene>
    <name evidence="2" type="ORF">BN1723_004173</name>
</gene>
<dbReference type="EMBL" id="CVQI01028890">
    <property type="protein sequence ID" value="CRK36290.1"/>
    <property type="molecule type" value="Genomic_DNA"/>
</dbReference>
<accession>A0A0G4MQE3</accession>
<dbReference type="InterPro" id="IPR018555">
    <property type="entry name" value="C630.06c-like"/>
</dbReference>
<name>A0A0G4MQE3_VERLO</name>